<comment type="caution">
    <text evidence="2">The sequence shown here is derived from an EMBL/GenBank/DDBJ whole genome shotgun (WGS) entry which is preliminary data.</text>
</comment>
<dbReference type="Gene3D" id="1.10.10.60">
    <property type="entry name" value="Homeodomain-like"/>
    <property type="match status" value="1"/>
</dbReference>
<dbReference type="InterPro" id="IPR048683">
    <property type="entry name" value="Sf6_terminase"/>
</dbReference>
<evidence type="ECO:0000313" key="2">
    <source>
        <dbReference type="EMBL" id="RPF70455.1"/>
    </source>
</evidence>
<keyword evidence="3" id="KW-1185">Reference proteome</keyword>
<evidence type="ECO:0000313" key="3">
    <source>
        <dbReference type="Proteomes" id="UP000275232"/>
    </source>
</evidence>
<dbReference type="Proteomes" id="UP000275232">
    <property type="component" value="Unassembled WGS sequence"/>
</dbReference>
<protein>
    <submittedName>
        <fullName evidence="2">Uncharacterized protein</fullName>
    </submittedName>
</protein>
<dbReference type="OrthoDB" id="7573036at2"/>
<feature type="region of interest" description="Disordered" evidence="1">
    <location>
        <begin position="109"/>
        <end position="133"/>
    </location>
</feature>
<accession>A0A3N5DIJ6</accession>
<name>A0A3N5DIJ6_9SPHN</name>
<dbReference type="EMBL" id="RPFZ01000001">
    <property type="protein sequence ID" value="RPF70455.1"/>
    <property type="molecule type" value="Genomic_DNA"/>
</dbReference>
<evidence type="ECO:0000256" key="1">
    <source>
        <dbReference type="SAM" id="MobiDB-lite"/>
    </source>
</evidence>
<sequence length="133" mass="14909">MAQHGLLDNALIVDELCDRLTGGEGLTEICRDDHMPSDDTVYRRMARDPDFAERIARARQAQQEAVPEKIVQMALEATSENWQVVKLRIHAYQWRAAKLAPKKYGDKILHGDDPDNPLPKGFSVNLVKADAAS</sequence>
<gene>
    <name evidence="2" type="ORF">EG799_01530</name>
</gene>
<dbReference type="AlphaFoldDB" id="A0A3N5DIJ6"/>
<reference evidence="2 3" key="1">
    <citation type="submission" date="2018-11" db="EMBL/GenBank/DDBJ databases">
        <title>Erythrobacter spongiae sp. nov., isolated from a marine sponge.</title>
        <authorList>
            <person name="Zhuang L."/>
            <person name="Luo L."/>
        </authorList>
    </citation>
    <scope>NUCLEOTIDE SEQUENCE [LARGE SCALE GENOMIC DNA]</scope>
    <source>
        <strain evidence="2 3">HN-E23</strain>
    </source>
</reference>
<dbReference type="RefSeq" id="WP_123877939.1">
    <property type="nucleotide sequence ID" value="NZ_RPFZ01000001.1"/>
</dbReference>
<proteinExistence type="predicted"/>
<organism evidence="2 3">
    <name type="scientific">Aurantiacibacter spongiae</name>
    <dbReference type="NCBI Taxonomy" id="2488860"/>
    <lineage>
        <taxon>Bacteria</taxon>
        <taxon>Pseudomonadati</taxon>
        <taxon>Pseudomonadota</taxon>
        <taxon>Alphaproteobacteria</taxon>
        <taxon>Sphingomonadales</taxon>
        <taxon>Erythrobacteraceae</taxon>
        <taxon>Aurantiacibacter</taxon>
    </lineage>
</organism>
<dbReference type="Pfam" id="PF20901">
    <property type="entry name" value="Sf6_terminase"/>
    <property type="match status" value="1"/>
</dbReference>